<dbReference type="WBParaSite" id="Pan_g3539.t1">
    <property type="protein sequence ID" value="Pan_g3539.t1"/>
    <property type="gene ID" value="Pan_g3539"/>
</dbReference>
<feature type="chain" id="PRO_5028810471" evidence="2">
    <location>
        <begin position="23"/>
        <end position="350"/>
    </location>
</feature>
<dbReference type="AlphaFoldDB" id="A0A7E4ZYG4"/>
<organism evidence="3 4">
    <name type="scientific">Panagrellus redivivus</name>
    <name type="common">Microworm</name>
    <dbReference type="NCBI Taxonomy" id="6233"/>
    <lineage>
        <taxon>Eukaryota</taxon>
        <taxon>Metazoa</taxon>
        <taxon>Ecdysozoa</taxon>
        <taxon>Nematoda</taxon>
        <taxon>Chromadorea</taxon>
        <taxon>Rhabditida</taxon>
        <taxon>Tylenchina</taxon>
        <taxon>Panagrolaimomorpha</taxon>
        <taxon>Panagrolaimoidea</taxon>
        <taxon>Panagrolaimidae</taxon>
        <taxon>Panagrellus</taxon>
    </lineage>
</organism>
<feature type="signal peptide" evidence="2">
    <location>
        <begin position="1"/>
        <end position="22"/>
    </location>
</feature>
<keyword evidence="1" id="KW-0812">Transmembrane</keyword>
<keyword evidence="1" id="KW-0472">Membrane</keyword>
<dbReference type="Proteomes" id="UP000492821">
    <property type="component" value="Unassembled WGS sequence"/>
</dbReference>
<name>A0A7E4ZYG4_PANRE</name>
<evidence type="ECO:0000256" key="2">
    <source>
        <dbReference type="SAM" id="SignalP"/>
    </source>
</evidence>
<keyword evidence="3" id="KW-1185">Reference proteome</keyword>
<sequence>MHTSTILASFFALFFTSLVSQGATTCVNVKQNDNGTASIRLRGSGQTCGKFPLIVPKTGFQFKVYIPHKSTDTNLGSLQFYFGDLAVPLSIVNDGNEFSVFTKSGTYLGEATLDVTTFDIKPDGTGFVAPRKPTASSIKIPSLEKFQRYHEDKVMIQLKIEWIDVNNDFIIELPNHFNNNASAPPMSTTSFVMSTEVVSYTEVNETTTITAFLTSPVQGTSNTTSKVSWIIIVAVVGFIFVIIVIVAVIGAVYVVRRIRRKRSATGLLQTPTTRVTYPSNEIHRFNIPIDPNSKITDHGINFNDYLAVVPAYPEEIREFENAKKKKKDEMYLGFMERIHVAERTENKGSK</sequence>
<evidence type="ECO:0000313" key="4">
    <source>
        <dbReference type="WBParaSite" id="Pan_g3539.t1"/>
    </source>
</evidence>
<feature type="transmembrane region" description="Helical" evidence="1">
    <location>
        <begin position="229"/>
        <end position="255"/>
    </location>
</feature>
<keyword evidence="2" id="KW-0732">Signal</keyword>
<keyword evidence="1" id="KW-1133">Transmembrane helix</keyword>
<evidence type="ECO:0000256" key="1">
    <source>
        <dbReference type="SAM" id="Phobius"/>
    </source>
</evidence>
<protein>
    <submittedName>
        <fullName evidence="4">Uncharacterized protein</fullName>
    </submittedName>
</protein>
<evidence type="ECO:0000313" key="3">
    <source>
        <dbReference type="Proteomes" id="UP000492821"/>
    </source>
</evidence>
<proteinExistence type="predicted"/>
<accession>A0A7E4ZYG4</accession>
<reference evidence="3" key="1">
    <citation type="journal article" date="2013" name="Genetics">
        <title>The draft genome and transcriptome of Panagrellus redivivus are shaped by the harsh demands of a free-living lifestyle.</title>
        <authorList>
            <person name="Srinivasan J."/>
            <person name="Dillman A.R."/>
            <person name="Macchietto M.G."/>
            <person name="Heikkinen L."/>
            <person name="Lakso M."/>
            <person name="Fracchia K.M."/>
            <person name="Antoshechkin I."/>
            <person name="Mortazavi A."/>
            <person name="Wong G."/>
            <person name="Sternberg P.W."/>
        </authorList>
    </citation>
    <scope>NUCLEOTIDE SEQUENCE [LARGE SCALE GENOMIC DNA]</scope>
    <source>
        <strain evidence="3">MT8872</strain>
    </source>
</reference>
<reference evidence="4" key="2">
    <citation type="submission" date="2020-10" db="UniProtKB">
        <authorList>
            <consortium name="WormBaseParasite"/>
        </authorList>
    </citation>
    <scope>IDENTIFICATION</scope>
</reference>